<keyword evidence="4" id="KW-1133">Transmembrane helix</keyword>
<dbReference type="PhylomeDB" id="T1JKS1"/>
<accession>T1JKS1</accession>
<dbReference type="AlphaFoldDB" id="T1JKS1"/>
<dbReference type="InterPro" id="IPR053823">
    <property type="entry name" value="CLIC_N"/>
</dbReference>
<dbReference type="SUPFAM" id="SSF52833">
    <property type="entry name" value="Thioredoxin-like"/>
    <property type="match status" value="1"/>
</dbReference>
<organism evidence="7 8">
    <name type="scientific">Strigamia maritima</name>
    <name type="common">European centipede</name>
    <name type="synonym">Geophilus maritimus</name>
    <dbReference type="NCBI Taxonomy" id="126957"/>
    <lineage>
        <taxon>Eukaryota</taxon>
        <taxon>Metazoa</taxon>
        <taxon>Ecdysozoa</taxon>
        <taxon>Arthropoda</taxon>
        <taxon>Myriapoda</taxon>
        <taxon>Chilopoda</taxon>
        <taxon>Pleurostigmophora</taxon>
        <taxon>Geophilomorpha</taxon>
        <taxon>Linotaeniidae</taxon>
        <taxon>Strigamia</taxon>
    </lineage>
</organism>
<proteinExistence type="inferred from homology"/>
<evidence type="ECO:0000256" key="3">
    <source>
        <dbReference type="ARBA" id="ARBA00022692"/>
    </source>
</evidence>
<sequence>MMCSAPCNDLGQIKLFVKAGADGQRYGACPLCQRAFMVLVLKSQSTKFDFRVITVNLAKPLDEFRDLGLKRLPALAHGDRTCDTVDDIVQYIDDNFVNVDLSYDNIAAENACKNFFSKFCFFVKEVSKDSAHLLSELHKLNEYLSSSDKAFLCGEQICHLDCEVLPKLQHIRVAARSLKDFNVPNNFSAVWRYLYNAYNSKCFIDTCPSDQEIILHWSDKPETPNLSLEQRANLSKEPAKFSYDVPAFAQPVTTN</sequence>
<dbReference type="SUPFAM" id="SSF47616">
    <property type="entry name" value="GST C-terminal domain-like"/>
    <property type="match status" value="1"/>
</dbReference>
<dbReference type="InterPro" id="IPR036282">
    <property type="entry name" value="Glutathione-S-Trfase_C_sf"/>
</dbReference>
<dbReference type="OMA" id="DEYLMRP"/>
<keyword evidence="8" id="KW-1185">Reference proteome</keyword>
<comment type="subcellular location">
    <subcellularLocation>
        <location evidence="1">Membrane</location>
        <topology evidence="1">Single-pass membrane protein</topology>
    </subcellularLocation>
</comment>
<evidence type="ECO:0000256" key="2">
    <source>
        <dbReference type="ARBA" id="ARBA00007655"/>
    </source>
</evidence>
<evidence type="ECO:0000256" key="5">
    <source>
        <dbReference type="ARBA" id="ARBA00023136"/>
    </source>
</evidence>
<dbReference type="STRING" id="126957.T1JKS1"/>
<comment type="similarity">
    <text evidence="2">Belongs to the chloride channel CLIC family.</text>
</comment>
<evidence type="ECO:0000313" key="7">
    <source>
        <dbReference type="EnsemblMetazoa" id="SMAR014451-PA"/>
    </source>
</evidence>
<evidence type="ECO:0000256" key="4">
    <source>
        <dbReference type="ARBA" id="ARBA00022989"/>
    </source>
</evidence>
<dbReference type="PANTHER" id="PTHR43920:SF5">
    <property type="entry name" value="CHLORIDE INTRACELLULAR CHANNEL CLIC"/>
    <property type="match status" value="1"/>
</dbReference>
<evidence type="ECO:0000313" key="8">
    <source>
        <dbReference type="Proteomes" id="UP000014500"/>
    </source>
</evidence>
<name>T1JKS1_STRMM</name>
<dbReference type="eggNOG" id="KOG1422">
    <property type="taxonomic scope" value="Eukaryota"/>
</dbReference>
<dbReference type="Gene3D" id="1.20.1050.10">
    <property type="match status" value="1"/>
</dbReference>
<keyword evidence="3" id="KW-0812">Transmembrane</keyword>
<keyword evidence="5" id="KW-0472">Membrane</keyword>
<reference evidence="7" key="2">
    <citation type="submission" date="2015-02" db="UniProtKB">
        <authorList>
            <consortium name="EnsemblMetazoa"/>
        </authorList>
    </citation>
    <scope>IDENTIFICATION</scope>
</reference>
<dbReference type="Proteomes" id="UP000014500">
    <property type="component" value="Unassembled WGS sequence"/>
</dbReference>
<dbReference type="GO" id="GO:0016324">
    <property type="term" value="C:apical plasma membrane"/>
    <property type="evidence" value="ECO:0007669"/>
    <property type="project" value="TreeGrafter"/>
</dbReference>
<dbReference type="Pfam" id="PF22441">
    <property type="entry name" value="CLIC-like_N"/>
    <property type="match status" value="1"/>
</dbReference>
<reference evidence="8" key="1">
    <citation type="submission" date="2011-05" db="EMBL/GenBank/DDBJ databases">
        <authorList>
            <person name="Richards S.R."/>
            <person name="Qu J."/>
            <person name="Jiang H."/>
            <person name="Jhangiani S.N."/>
            <person name="Agravi P."/>
            <person name="Goodspeed R."/>
            <person name="Gross S."/>
            <person name="Mandapat C."/>
            <person name="Jackson L."/>
            <person name="Mathew T."/>
            <person name="Pu L."/>
            <person name="Thornton R."/>
            <person name="Saada N."/>
            <person name="Wilczek-Boney K.B."/>
            <person name="Lee S."/>
            <person name="Kovar C."/>
            <person name="Wu Y."/>
            <person name="Scherer S.E."/>
            <person name="Worley K.C."/>
            <person name="Muzny D.M."/>
            <person name="Gibbs R."/>
        </authorList>
    </citation>
    <scope>NUCLEOTIDE SEQUENCE</scope>
    <source>
        <strain evidence="8">Brora</strain>
    </source>
</reference>
<dbReference type="InterPro" id="IPR036249">
    <property type="entry name" value="Thioredoxin-like_sf"/>
</dbReference>
<dbReference type="Gene3D" id="3.40.30.10">
    <property type="entry name" value="Glutaredoxin"/>
    <property type="match status" value="1"/>
</dbReference>
<dbReference type="EMBL" id="JH431842">
    <property type="status" value="NOT_ANNOTATED_CDS"/>
    <property type="molecule type" value="Genomic_DNA"/>
</dbReference>
<dbReference type="PANTHER" id="PTHR43920">
    <property type="entry name" value="CHLORIDE INTRACELLULAR CHANNEL, ISOFORM A"/>
    <property type="match status" value="1"/>
</dbReference>
<evidence type="ECO:0000259" key="6">
    <source>
        <dbReference type="Pfam" id="PF22441"/>
    </source>
</evidence>
<evidence type="ECO:0000256" key="1">
    <source>
        <dbReference type="ARBA" id="ARBA00004167"/>
    </source>
</evidence>
<dbReference type="GO" id="GO:0005254">
    <property type="term" value="F:chloride channel activity"/>
    <property type="evidence" value="ECO:0007669"/>
    <property type="project" value="TreeGrafter"/>
</dbReference>
<dbReference type="GO" id="GO:0005737">
    <property type="term" value="C:cytoplasm"/>
    <property type="evidence" value="ECO:0007669"/>
    <property type="project" value="TreeGrafter"/>
</dbReference>
<dbReference type="EnsemblMetazoa" id="SMAR014451-RA">
    <property type="protein sequence ID" value="SMAR014451-PA"/>
    <property type="gene ID" value="SMAR014451"/>
</dbReference>
<dbReference type="HOGENOM" id="CLU_061051_0_0_1"/>
<protein>
    <recommendedName>
        <fullName evidence="6">CLIC N-terminal domain-containing protein</fullName>
    </recommendedName>
</protein>
<feature type="domain" description="CLIC N-terminal" evidence="6">
    <location>
        <begin position="12"/>
        <end position="92"/>
    </location>
</feature>